<organism evidence="1 2">
    <name type="scientific">Caerostris extrusa</name>
    <name type="common">Bark spider</name>
    <name type="synonym">Caerostris bankana</name>
    <dbReference type="NCBI Taxonomy" id="172846"/>
    <lineage>
        <taxon>Eukaryota</taxon>
        <taxon>Metazoa</taxon>
        <taxon>Ecdysozoa</taxon>
        <taxon>Arthropoda</taxon>
        <taxon>Chelicerata</taxon>
        <taxon>Arachnida</taxon>
        <taxon>Araneae</taxon>
        <taxon>Araneomorphae</taxon>
        <taxon>Entelegynae</taxon>
        <taxon>Araneoidea</taxon>
        <taxon>Araneidae</taxon>
        <taxon>Caerostris</taxon>
    </lineage>
</organism>
<keyword evidence="2" id="KW-1185">Reference proteome</keyword>
<proteinExistence type="predicted"/>
<sequence>MKSTYQNWDSSLLSNCALNAQPSLPEKSHSVVMPCNELGIQECWKQHIQQPHAYSLHLAFYTYWSKGLADLSSRHLMHIFKWEATDTLQMWWIPDISLKMVPMTCNEDISTCGRAAVARDYVTPRSRKVERLLLRSRVVFWPHIAKYMVYHICMHK</sequence>
<evidence type="ECO:0000313" key="2">
    <source>
        <dbReference type="Proteomes" id="UP001054945"/>
    </source>
</evidence>
<protein>
    <submittedName>
        <fullName evidence="1">Uncharacterized protein</fullName>
    </submittedName>
</protein>
<dbReference type="Proteomes" id="UP001054945">
    <property type="component" value="Unassembled WGS sequence"/>
</dbReference>
<name>A0AAV4SBK9_CAEEX</name>
<gene>
    <name evidence="1" type="ORF">CEXT_797511</name>
</gene>
<evidence type="ECO:0000313" key="1">
    <source>
        <dbReference type="EMBL" id="GIY31045.1"/>
    </source>
</evidence>
<dbReference type="EMBL" id="BPLR01009314">
    <property type="protein sequence ID" value="GIY31045.1"/>
    <property type="molecule type" value="Genomic_DNA"/>
</dbReference>
<reference evidence="1 2" key="1">
    <citation type="submission" date="2021-06" db="EMBL/GenBank/DDBJ databases">
        <title>Caerostris extrusa draft genome.</title>
        <authorList>
            <person name="Kono N."/>
            <person name="Arakawa K."/>
        </authorList>
    </citation>
    <scope>NUCLEOTIDE SEQUENCE [LARGE SCALE GENOMIC DNA]</scope>
</reference>
<dbReference type="AlphaFoldDB" id="A0AAV4SBK9"/>
<accession>A0AAV4SBK9</accession>
<comment type="caution">
    <text evidence="1">The sequence shown here is derived from an EMBL/GenBank/DDBJ whole genome shotgun (WGS) entry which is preliminary data.</text>
</comment>